<evidence type="ECO:0000313" key="4">
    <source>
        <dbReference type="Proteomes" id="UP001178507"/>
    </source>
</evidence>
<sequence length="821" mass="91966">MTAAVSAYAPYGQQFGQFAQPYGQPASPGFAGGVSVGQRLRRMLLELKPLEQKQMEAQSLVQQCPAQQVGDCMRAILEQPVQLPWMHTLGVQILTELLRLFPQIVAGQFQKAYIPQLFPDSADVDLAAAFLHSLLRTKEAMGQSCQEEGGKFQRLLLKKTQLADLRKVPACSARAWMVQIWRDVTSARPRAELLVECCARYLADPNDSPMAKIPCLEILKQEFSMRGPAEAEPWLLSTLFEQVCRDPANHSADLQQLLWFLDRPPSVHAVRALLAGLAQEKGRLATLWACLCLWAPQPPPDALRSNWPAESPPIHVLLRAMLVAYSQLPDSKLLCRTCLLSVAAIATGQGQIAQAQPALLLMLHKEGPVLPADVWMPLAPLLDHLASPQAAELAHRLRAAAGFASAPPRVGQPPMYAAAPQEFHSHQPPHQMAFAHQMPQMPQMPQAPQLPQASQLPPAPSSTAFLPLPAESSLVVVNDHPKVGLQNTNNTCYMNSFIQALFLTDAFIWRIFSFQLQLKPNASKIDKEDFEFGKKVVDLLQHQFAKMALTKHKHTDIWDILQAFPDAYRSGEQQDVTETIRFVFDKLGGSDQPLIREVFAGNLQEKLQCKVCGTVKEREETFMDLVLSVPTEQQVTASGVVPTTQMLLNERLKFEELDDDCLVTCERCQEKRKMGKWCEIVSPPAHLCICLNRFTFNMEKMDFTKEKTPIKVDEGLRIGAYEYELYHVILHTGKDASSGHYYAIGRRSEPVPSGDNNWYTMDDSQLKPADLGLLAGRPSEKLKDDNPYVLFFRCKQAPRTPEFRVPKSMKDFVKKEDKKQD</sequence>
<dbReference type="GO" id="GO:0016579">
    <property type="term" value="P:protein deubiquitination"/>
    <property type="evidence" value="ECO:0007669"/>
    <property type="project" value="InterPro"/>
</dbReference>
<feature type="compositionally biased region" description="Low complexity" evidence="1">
    <location>
        <begin position="440"/>
        <end position="456"/>
    </location>
</feature>
<dbReference type="GO" id="GO:0005829">
    <property type="term" value="C:cytosol"/>
    <property type="evidence" value="ECO:0007669"/>
    <property type="project" value="TreeGrafter"/>
</dbReference>
<dbReference type="PROSITE" id="PS50235">
    <property type="entry name" value="USP_3"/>
    <property type="match status" value="1"/>
</dbReference>
<dbReference type="EMBL" id="CAUJNA010000125">
    <property type="protein sequence ID" value="CAJ1372296.1"/>
    <property type="molecule type" value="Genomic_DNA"/>
</dbReference>
<comment type="caution">
    <text evidence="3">The sequence shown here is derived from an EMBL/GenBank/DDBJ whole genome shotgun (WGS) entry which is preliminary data.</text>
</comment>
<dbReference type="SUPFAM" id="SSF54001">
    <property type="entry name" value="Cysteine proteinases"/>
    <property type="match status" value="1"/>
</dbReference>
<dbReference type="AlphaFoldDB" id="A0AA36HN99"/>
<keyword evidence="4" id="KW-1185">Reference proteome</keyword>
<dbReference type="Gene3D" id="3.90.70.10">
    <property type="entry name" value="Cysteine proteinases"/>
    <property type="match status" value="1"/>
</dbReference>
<organism evidence="3 4">
    <name type="scientific">Effrenium voratum</name>
    <dbReference type="NCBI Taxonomy" id="2562239"/>
    <lineage>
        <taxon>Eukaryota</taxon>
        <taxon>Sar</taxon>
        <taxon>Alveolata</taxon>
        <taxon>Dinophyceae</taxon>
        <taxon>Suessiales</taxon>
        <taxon>Symbiodiniaceae</taxon>
        <taxon>Effrenium</taxon>
    </lineage>
</organism>
<proteinExistence type="predicted"/>
<name>A0AA36HN99_9DINO</name>
<evidence type="ECO:0000313" key="3">
    <source>
        <dbReference type="EMBL" id="CAJ1372296.1"/>
    </source>
</evidence>
<dbReference type="InterPro" id="IPR050164">
    <property type="entry name" value="Peptidase_C19"/>
</dbReference>
<dbReference type="InterPro" id="IPR028889">
    <property type="entry name" value="USP"/>
</dbReference>
<accession>A0AA36HN99</accession>
<feature type="domain" description="USP" evidence="2">
    <location>
        <begin position="483"/>
        <end position="795"/>
    </location>
</feature>
<reference evidence="3" key="1">
    <citation type="submission" date="2023-08" db="EMBL/GenBank/DDBJ databases">
        <authorList>
            <person name="Chen Y."/>
            <person name="Shah S."/>
            <person name="Dougan E. K."/>
            <person name="Thang M."/>
            <person name="Chan C."/>
        </authorList>
    </citation>
    <scope>NUCLEOTIDE SEQUENCE</scope>
</reference>
<evidence type="ECO:0000259" key="2">
    <source>
        <dbReference type="PROSITE" id="PS50235"/>
    </source>
</evidence>
<dbReference type="InterPro" id="IPR001394">
    <property type="entry name" value="Peptidase_C19_UCH"/>
</dbReference>
<dbReference type="GO" id="GO:0005634">
    <property type="term" value="C:nucleus"/>
    <property type="evidence" value="ECO:0007669"/>
    <property type="project" value="TreeGrafter"/>
</dbReference>
<protein>
    <recommendedName>
        <fullName evidence="2">USP domain-containing protein</fullName>
    </recommendedName>
</protein>
<feature type="region of interest" description="Disordered" evidence="1">
    <location>
        <begin position="440"/>
        <end position="462"/>
    </location>
</feature>
<dbReference type="PANTHER" id="PTHR24006">
    <property type="entry name" value="UBIQUITIN CARBOXYL-TERMINAL HYDROLASE"/>
    <property type="match status" value="1"/>
</dbReference>
<dbReference type="Pfam" id="PF00443">
    <property type="entry name" value="UCH"/>
    <property type="match status" value="1"/>
</dbReference>
<dbReference type="Proteomes" id="UP001178507">
    <property type="component" value="Unassembled WGS sequence"/>
</dbReference>
<dbReference type="GO" id="GO:0004843">
    <property type="term" value="F:cysteine-type deubiquitinase activity"/>
    <property type="evidence" value="ECO:0007669"/>
    <property type="project" value="InterPro"/>
</dbReference>
<evidence type="ECO:0000256" key="1">
    <source>
        <dbReference type="SAM" id="MobiDB-lite"/>
    </source>
</evidence>
<gene>
    <name evidence="3" type="ORF">EVOR1521_LOCUS2407</name>
</gene>
<dbReference type="InterPro" id="IPR038765">
    <property type="entry name" value="Papain-like_cys_pep_sf"/>
</dbReference>